<dbReference type="Pfam" id="PF06470">
    <property type="entry name" value="SMC_hinge"/>
    <property type="match status" value="1"/>
</dbReference>
<keyword evidence="13" id="KW-1185">Reference proteome</keyword>
<keyword evidence="8" id="KW-0539">Nucleus</keyword>
<dbReference type="Gene3D" id="1.20.1060.20">
    <property type="match status" value="1"/>
</dbReference>
<reference evidence="12 13" key="1">
    <citation type="journal article" date="2010" name="PLoS Biol.">
        <title>Multi-platform next-generation sequencing of the domestic turkey (Meleagris gallopavo): genome assembly and analysis.</title>
        <authorList>
            <person name="Dalloul R.A."/>
            <person name="Long J.A."/>
            <person name="Zimin A.V."/>
            <person name="Aslam L."/>
            <person name="Beal K."/>
            <person name="Blomberg L.A."/>
            <person name="Bouffard P."/>
            <person name="Burt D.W."/>
            <person name="Crasta O."/>
            <person name="Crooijmans R.P."/>
            <person name="Cooper K."/>
            <person name="Coulombe R.A."/>
            <person name="De S."/>
            <person name="Delany M.E."/>
            <person name="Dodgson J.B."/>
            <person name="Dong J.J."/>
            <person name="Evans C."/>
            <person name="Frederickson K.M."/>
            <person name="Flicek P."/>
            <person name="Florea L."/>
            <person name="Folkerts O."/>
            <person name="Groenen M.A."/>
            <person name="Harkins T.T."/>
            <person name="Herrero J."/>
            <person name="Hoffmann S."/>
            <person name="Megens H.J."/>
            <person name="Jiang A."/>
            <person name="de Jong P."/>
            <person name="Kaiser P."/>
            <person name="Kim H."/>
            <person name="Kim K.W."/>
            <person name="Kim S."/>
            <person name="Langenberger D."/>
            <person name="Lee M.K."/>
            <person name="Lee T."/>
            <person name="Mane S."/>
            <person name="Marcais G."/>
            <person name="Marz M."/>
            <person name="McElroy A.P."/>
            <person name="Modise T."/>
            <person name="Nefedov M."/>
            <person name="Notredame C."/>
            <person name="Paton I.R."/>
            <person name="Payne W.S."/>
            <person name="Pertea G."/>
            <person name="Prickett D."/>
            <person name="Puiu D."/>
            <person name="Qioa D."/>
            <person name="Raineri E."/>
            <person name="Ruffier M."/>
            <person name="Salzberg S.L."/>
            <person name="Schatz M.C."/>
            <person name="Scheuring C."/>
            <person name="Schmidt C.J."/>
            <person name="Schroeder S."/>
            <person name="Searle S.M."/>
            <person name="Smith E.J."/>
            <person name="Smith J."/>
            <person name="Sonstegard T.S."/>
            <person name="Stadler P.F."/>
            <person name="Tafer H."/>
            <person name="Tu Z.J."/>
            <person name="Van Tassell C.P."/>
            <person name="Vilella A.J."/>
            <person name="Williams K.P."/>
            <person name="Yorke J.A."/>
            <person name="Zhang L."/>
            <person name="Zhang H.B."/>
            <person name="Zhang X."/>
            <person name="Zhang Y."/>
            <person name="Reed K.M."/>
        </authorList>
    </citation>
    <scope>NUCLEOTIDE SEQUENCE [LARGE SCALE GENOMIC DNA]</scope>
</reference>
<evidence type="ECO:0000259" key="11">
    <source>
        <dbReference type="SMART" id="SM00968"/>
    </source>
</evidence>
<organism evidence="12 13">
    <name type="scientific">Meleagris gallopavo</name>
    <name type="common">Wild turkey</name>
    <dbReference type="NCBI Taxonomy" id="9103"/>
    <lineage>
        <taxon>Eukaryota</taxon>
        <taxon>Metazoa</taxon>
        <taxon>Chordata</taxon>
        <taxon>Craniata</taxon>
        <taxon>Vertebrata</taxon>
        <taxon>Euteleostomi</taxon>
        <taxon>Archelosauria</taxon>
        <taxon>Archosauria</taxon>
        <taxon>Dinosauria</taxon>
        <taxon>Saurischia</taxon>
        <taxon>Theropoda</taxon>
        <taxon>Coelurosauria</taxon>
        <taxon>Aves</taxon>
        <taxon>Neognathae</taxon>
        <taxon>Galloanserae</taxon>
        <taxon>Galliformes</taxon>
        <taxon>Phasianidae</taxon>
        <taxon>Meleagridinae</taxon>
        <taxon>Meleagris</taxon>
    </lineage>
</organism>
<comment type="subcellular location">
    <subcellularLocation>
        <location evidence="2">Chromosome</location>
    </subcellularLocation>
    <subcellularLocation>
        <location evidence="1">Nucleus</location>
    </subcellularLocation>
</comment>
<evidence type="ECO:0000313" key="12">
    <source>
        <dbReference type="Ensembl" id="ENSMGAP00000023120.1"/>
    </source>
</evidence>
<dbReference type="CDD" id="cd03275">
    <property type="entry name" value="ABC_SMC1_euk"/>
    <property type="match status" value="1"/>
</dbReference>
<dbReference type="AlphaFoldDB" id="A0A803XUC4"/>
<sequence>VFASVQSESLTEEKKKEEMLVKEMENSTTRIAEVNEELNKIVGELQNARIDYHEGKRQQMRAEIVESLKRLYPDSVFGRLLDLCHPIHKKYQLAVTKVFSKYVTAIVVATEKTARDCIQFLKQERAEPETFLALDYLEVKPINERLREIKGAKMIVDVVQTPFAPLKKVIQFVSGNGLVCETVKEARQIAFDGPVRLKTVSLDGTLFLKSGVISGGSSDLRVKARCWDDKEINKMKERRDTLITELKDLMKIKRKETDLKQLQAQCHGTQTRLKYSQSELDLIKKKHLPNLYMAEDAVFQEFCEEIGIENIRVYEQEHVRRQEEIDKRRLEFENQKTRLSVQLEYNREHLQKLTETVSKLRDTINKDESEITGLQKEKRLKKVKEIEEEEQHLKDRLSVQKSEIIKTQSEAEELRKTFLTLNREAAKLQKEAAAIEASLEDKRLRRHNMLLECKVQDLKIRLLSGSLNDISEVEVGTETEDTQITGIYEREEAIKIDYNSLPKELKDLESDKEIEAHLNQIQQEIKSKESILMKTAVPNLRAVEKLQIARTKFQESMEAFETSRKEARVSKQEFEEVKKKRYELFSQCFEHASIVIDQVYKKLCRNNSAQAFLSPENPEEPYLEGIGFNCVAPGKRFMPMDSLSGGEKTVAALALIFAVHSFRPAPFFILDEIDAALDNTNIDKVSIFIREQAHKQFQMIVISLKEEFYSKADALIGVCPEHDDYVFSRVLTLDLTQYPEDEEETVNHKRSSLE</sequence>
<dbReference type="FunFam" id="3.40.50.300:FF:000562">
    <property type="entry name" value="Structural maintenance of chromosomes protein"/>
    <property type="match status" value="1"/>
</dbReference>
<dbReference type="PANTHER" id="PTHR18937">
    <property type="entry name" value="STRUCTURAL MAINTENANCE OF CHROMOSOMES SMC FAMILY MEMBER"/>
    <property type="match status" value="1"/>
</dbReference>
<dbReference type="SUPFAM" id="SSF75553">
    <property type="entry name" value="Smc hinge domain"/>
    <property type="match status" value="1"/>
</dbReference>
<dbReference type="InterPro" id="IPR010935">
    <property type="entry name" value="SMC_hinge"/>
</dbReference>
<feature type="domain" description="SMC hinge" evidence="11">
    <location>
        <begin position="74"/>
        <end position="190"/>
    </location>
</feature>
<dbReference type="InterPro" id="IPR003395">
    <property type="entry name" value="RecF/RecN/SMC_N"/>
</dbReference>
<evidence type="ECO:0000256" key="6">
    <source>
        <dbReference type="ARBA" id="ARBA00022840"/>
    </source>
</evidence>
<dbReference type="Gene3D" id="3.40.50.300">
    <property type="entry name" value="P-loop containing nucleotide triphosphate hydrolases"/>
    <property type="match status" value="1"/>
</dbReference>
<evidence type="ECO:0000256" key="9">
    <source>
        <dbReference type="ARBA" id="ARBA00023306"/>
    </source>
</evidence>
<keyword evidence="4" id="KW-0158">Chromosome</keyword>
<accession>A0A803XUC4</accession>
<dbReference type="GO" id="GO:0016887">
    <property type="term" value="F:ATP hydrolysis activity"/>
    <property type="evidence" value="ECO:0007669"/>
    <property type="project" value="InterPro"/>
</dbReference>
<dbReference type="InterPro" id="IPR028468">
    <property type="entry name" value="Smc1_ABC"/>
</dbReference>
<feature type="coiled-coil region" evidence="10">
    <location>
        <begin position="350"/>
        <end position="445"/>
    </location>
</feature>
<dbReference type="Pfam" id="PF02463">
    <property type="entry name" value="SMC_N"/>
    <property type="match status" value="1"/>
</dbReference>
<keyword evidence="9" id="KW-0131">Cell cycle</keyword>
<evidence type="ECO:0000256" key="3">
    <source>
        <dbReference type="ARBA" id="ARBA00005597"/>
    </source>
</evidence>
<keyword evidence="5" id="KW-0547">Nucleotide-binding</keyword>
<evidence type="ECO:0000256" key="8">
    <source>
        <dbReference type="ARBA" id="ARBA00023242"/>
    </source>
</evidence>
<dbReference type="PANTHER" id="PTHR18937:SF147">
    <property type="entry name" value="STRUCTURAL MAINTENANCE OF CHROMOSOMES PROTEIN 1B"/>
    <property type="match status" value="1"/>
</dbReference>
<reference evidence="12" key="2">
    <citation type="submission" date="2025-08" db="UniProtKB">
        <authorList>
            <consortium name="Ensembl"/>
        </authorList>
    </citation>
    <scope>IDENTIFICATION</scope>
</reference>
<keyword evidence="6" id="KW-0067">ATP-binding</keyword>
<evidence type="ECO:0000256" key="7">
    <source>
        <dbReference type="ARBA" id="ARBA00023054"/>
    </source>
</evidence>
<keyword evidence="7 10" id="KW-0175">Coiled coil</keyword>
<proteinExistence type="inferred from homology"/>
<dbReference type="FunFam" id="1.20.1060.20:FF:000001">
    <property type="entry name" value="Structural maintenance of chromosomes 1A"/>
    <property type="match status" value="1"/>
</dbReference>
<dbReference type="GO" id="GO:0030893">
    <property type="term" value="C:meiotic cohesin complex"/>
    <property type="evidence" value="ECO:0007669"/>
    <property type="project" value="TreeGrafter"/>
</dbReference>
<feature type="coiled-coil region" evidence="10">
    <location>
        <begin position="7"/>
        <end position="51"/>
    </location>
</feature>
<evidence type="ECO:0000256" key="2">
    <source>
        <dbReference type="ARBA" id="ARBA00004286"/>
    </source>
</evidence>
<dbReference type="GeneTree" id="ENSGT00940000157633"/>
<dbReference type="GO" id="GO:0005524">
    <property type="term" value="F:ATP binding"/>
    <property type="evidence" value="ECO:0007669"/>
    <property type="project" value="UniProtKB-KW"/>
</dbReference>
<dbReference type="Proteomes" id="UP000001645">
    <property type="component" value="Chromosome 1"/>
</dbReference>
<evidence type="ECO:0000256" key="10">
    <source>
        <dbReference type="SAM" id="Coils"/>
    </source>
</evidence>
<name>A0A803XUC4_MELGA</name>
<feature type="coiled-coil region" evidence="10">
    <location>
        <begin position="232"/>
        <end position="272"/>
    </location>
</feature>
<dbReference type="GO" id="GO:0007062">
    <property type="term" value="P:sister chromatid cohesion"/>
    <property type="evidence" value="ECO:0007669"/>
    <property type="project" value="InterPro"/>
</dbReference>
<dbReference type="GO" id="GO:0005654">
    <property type="term" value="C:nucleoplasm"/>
    <property type="evidence" value="ECO:0007669"/>
    <property type="project" value="UniProtKB-ARBA"/>
</dbReference>
<comment type="similarity">
    <text evidence="3">Belongs to the SMC family. SMC1 subfamily.</text>
</comment>
<dbReference type="Ensembl" id="ENSMGAT00000032125.1">
    <property type="protein sequence ID" value="ENSMGAP00000023120.1"/>
    <property type="gene ID" value="ENSMGAG00000013821.3"/>
</dbReference>
<evidence type="ECO:0000313" key="13">
    <source>
        <dbReference type="Proteomes" id="UP000001645"/>
    </source>
</evidence>
<dbReference type="SUPFAM" id="SSF52540">
    <property type="entry name" value="P-loop containing nucleoside triphosphate hydrolases"/>
    <property type="match status" value="1"/>
</dbReference>
<dbReference type="InterPro" id="IPR027417">
    <property type="entry name" value="P-loop_NTPase"/>
</dbReference>
<dbReference type="InterPro" id="IPR036277">
    <property type="entry name" value="SMC_hinge_sf"/>
</dbReference>
<dbReference type="Gene3D" id="3.30.70.1620">
    <property type="match status" value="1"/>
</dbReference>
<reference evidence="12" key="3">
    <citation type="submission" date="2025-09" db="UniProtKB">
        <authorList>
            <consortium name="Ensembl"/>
        </authorList>
    </citation>
    <scope>IDENTIFICATION</scope>
</reference>
<dbReference type="SMART" id="SM00968">
    <property type="entry name" value="SMC_hinge"/>
    <property type="match status" value="1"/>
</dbReference>
<dbReference type="GO" id="GO:0003677">
    <property type="term" value="F:DNA binding"/>
    <property type="evidence" value="ECO:0007669"/>
    <property type="project" value="TreeGrafter"/>
</dbReference>
<gene>
    <name evidence="12" type="primary">LOC100542049</name>
</gene>
<evidence type="ECO:0000256" key="1">
    <source>
        <dbReference type="ARBA" id="ARBA00004123"/>
    </source>
</evidence>
<evidence type="ECO:0000256" key="4">
    <source>
        <dbReference type="ARBA" id="ARBA00022454"/>
    </source>
</evidence>
<protein>
    <recommendedName>
        <fullName evidence="11">SMC hinge domain-containing protein</fullName>
    </recommendedName>
</protein>
<dbReference type="Bgee" id="ENSMGAG00000013821">
    <property type="expression patterns" value="Expressed in testis"/>
</dbReference>
<evidence type="ECO:0000256" key="5">
    <source>
        <dbReference type="ARBA" id="ARBA00022741"/>
    </source>
</evidence>
<dbReference type="FunFam" id="3.30.70.1620:FF:000001">
    <property type="entry name" value="Structural maintenance of chromosomes 1B"/>
    <property type="match status" value="1"/>
</dbReference>